<dbReference type="AlphaFoldDB" id="A0A371YJ27"/>
<name>A0A371YJ27_9GAMM</name>
<reference evidence="1 2" key="1">
    <citation type="submission" date="2018-08" db="EMBL/GenBank/DDBJ databases">
        <title>The draft genome of Acinetobacter sichuanensis strain WCHAc060041.</title>
        <authorList>
            <person name="Qin J."/>
            <person name="Feng Y."/>
            <person name="Zong Z."/>
        </authorList>
    </citation>
    <scope>NUCLEOTIDE SEQUENCE [LARGE SCALE GENOMIC DNA]</scope>
    <source>
        <strain evidence="1 2">WCHAc060041</strain>
    </source>
</reference>
<dbReference type="EMBL" id="PYIX02000097">
    <property type="protein sequence ID" value="RFC81461.1"/>
    <property type="molecule type" value="Genomic_DNA"/>
</dbReference>
<proteinExistence type="predicted"/>
<dbReference type="Proteomes" id="UP000240957">
    <property type="component" value="Unassembled WGS sequence"/>
</dbReference>
<evidence type="ECO:0000313" key="1">
    <source>
        <dbReference type="EMBL" id="RFC81461.1"/>
    </source>
</evidence>
<sequence length="59" mass="6832">MKSNLAQELPEPQGEVVQFPKNYRRCGEDYVQATKVNWLEVFDSIVERAAQRINGGEYE</sequence>
<organism evidence="1 2">
    <name type="scientific">Acinetobacter sichuanensis</name>
    <dbReference type="NCBI Taxonomy" id="2136183"/>
    <lineage>
        <taxon>Bacteria</taxon>
        <taxon>Pseudomonadati</taxon>
        <taxon>Pseudomonadota</taxon>
        <taxon>Gammaproteobacteria</taxon>
        <taxon>Moraxellales</taxon>
        <taxon>Moraxellaceae</taxon>
        <taxon>Acinetobacter</taxon>
    </lineage>
</organism>
<accession>A0A371YJ27</accession>
<evidence type="ECO:0000313" key="2">
    <source>
        <dbReference type="Proteomes" id="UP000240957"/>
    </source>
</evidence>
<protein>
    <submittedName>
        <fullName evidence="1">Uncharacterized protein</fullName>
    </submittedName>
</protein>
<gene>
    <name evidence="1" type="ORF">C9E89_021730</name>
</gene>
<comment type="caution">
    <text evidence="1">The sequence shown here is derived from an EMBL/GenBank/DDBJ whole genome shotgun (WGS) entry which is preliminary data.</text>
</comment>